<evidence type="ECO:0000256" key="9">
    <source>
        <dbReference type="ARBA" id="ARBA00022927"/>
    </source>
</evidence>
<comment type="subcellular location">
    <subcellularLocation>
        <location evidence="2">Cell membrane</location>
        <topology evidence="2">Single-pass membrane protein</topology>
    </subcellularLocation>
</comment>
<feature type="transmembrane region" description="Helical" evidence="13">
    <location>
        <begin position="20"/>
        <end position="38"/>
    </location>
</feature>
<evidence type="ECO:0000256" key="13">
    <source>
        <dbReference type="SAM" id="Phobius"/>
    </source>
</evidence>
<keyword evidence="6" id="KW-0813">Transport</keyword>
<name>A0ABU2ZM76_9SPHN</name>
<evidence type="ECO:0000256" key="1">
    <source>
        <dbReference type="ARBA" id="ARBA00002061"/>
    </source>
</evidence>
<dbReference type="PANTHER" id="PTHR33909:SF1">
    <property type="entry name" value="SEC TRANSLOCON ACCESSORY COMPLEX SUBUNIT YAJC"/>
    <property type="match status" value="1"/>
</dbReference>
<keyword evidence="11" id="KW-0811">Translocation</keyword>
<keyword evidence="9" id="KW-0653">Protein transport</keyword>
<evidence type="ECO:0000256" key="10">
    <source>
        <dbReference type="ARBA" id="ARBA00022989"/>
    </source>
</evidence>
<dbReference type="SMART" id="SM01323">
    <property type="entry name" value="YajC"/>
    <property type="match status" value="1"/>
</dbReference>
<organism evidence="14 15">
    <name type="scientific">Croceicoccus esteveae</name>
    <dbReference type="NCBI Taxonomy" id="3075597"/>
    <lineage>
        <taxon>Bacteria</taxon>
        <taxon>Pseudomonadati</taxon>
        <taxon>Pseudomonadota</taxon>
        <taxon>Alphaproteobacteria</taxon>
        <taxon>Sphingomonadales</taxon>
        <taxon>Erythrobacteraceae</taxon>
        <taxon>Croceicoccus</taxon>
    </lineage>
</organism>
<dbReference type="EMBL" id="JAVRHS010000008">
    <property type="protein sequence ID" value="MDT0576542.1"/>
    <property type="molecule type" value="Genomic_DNA"/>
</dbReference>
<evidence type="ECO:0000256" key="5">
    <source>
        <dbReference type="ARBA" id="ARBA00014962"/>
    </source>
</evidence>
<reference evidence="14 15" key="1">
    <citation type="submission" date="2023-09" db="EMBL/GenBank/DDBJ databases">
        <authorList>
            <person name="Rey-Velasco X."/>
        </authorList>
    </citation>
    <scope>NUCLEOTIDE SEQUENCE [LARGE SCALE GENOMIC DNA]</scope>
    <source>
        <strain evidence="14 15">F390</strain>
    </source>
</reference>
<evidence type="ECO:0000256" key="4">
    <source>
        <dbReference type="ARBA" id="ARBA00011718"/>
    </source>
</evidence>
<comment type="caution">
    <text evidence="14">The sequence shown here is derived from an EMBL/GenBank/DDBJ whole genome shotgun (WGS) entry which is preliminary data.</text>
</comment>
<evidence type="ECO:0000256" key="3">
    <source>
        <dbReference type="ARBA" id="ARBA00006742"/>
    </source>
</evidence>
<evidence type="ECO:0000256" key="6">
    <source>
        <dbReference type="ARBA" id="ARBA00022448"/>
    </source>
</evidence>
<evidence type="ECO:0000256" key="7">
    <source>
        <dbReference type="ARBA" id="ARBA00022475"/>
    </source>
</evidence>
<protein>
    <recommendedName>
        <fullName evidence="5">Sec translocon accessory complex subunit YajC</fullName>
    </recommendedName>
</protein>
<comment type="function">
    <text evidence="1">The SecYEG-SecDF-YajC-YidC holo-translocon (HTL) protein secretase/insertase is a supercomplex required for protein secretion, insertion of proteins into membranes, and assembly of membrane protein complexes. While the SecYEG complex is essential for assembly of a number of proteins and complexes, the SecDF-YajC-YidC subcomplex facilitates these functions.</text>
</comment>
<dbReference type="RefSeq" id="WP_311341118.1">
    <property type="nucleotide sequence ID" value="NZ_JAVRHS010000008.1"/>
</dbReference>
<dbReference type="PRINTS" id="PR01853">
    <property type="entry name" value="YAJCTRNLCASE"/>
</dbReference>
<dbReference type="Proteomes" id="UP001259803">
    <property type="component" value="Unassembled WGS sequence"/>
</dbReference>
<keyword evidence="8 13" id="KW-0812">Transmembrane</keyword>
<keyword evidence="10 13" id="KW-1133">Transmembrane helix</keyword>
<evidence type="ECO:0000256" key="2">
    <source>
        <dbReference type="ARBA" id="ARBA00004162"/>
    </source>
</evidence>
<comment type="similarity">
    <text evidence="3">Belongs to the YajC family.</text>
</comment>
<proteinExistence type="inferred from homology"/>
<keyword evidence="12 13" id="KW-0472">Membrane</keyword>
<gene>
    <name evidence="14" type="primary">yajC</name>
    <name evidence="14" type="ORF">RM533_10125</name>
</gene>
<evidence type="ECO:0000313" key="15">
    <source>
        <dbReference type="Proteomes" id="UP001259803"/>
    </source>
</evidence>
<keyword evidence="15" id="KW-1185">Reference proteome</keyword>
<evidence type="ECO:0000313" key="14">
    <source>
        <dbReference type="EMBL" id="MDT0576542.1"/>
    </source>
</evidence>
<comment type="subunit">
    <text evidence="4">Part of the SecDF-YidC-YajC translocase complex. The SecDF-YidC-YajC translocase forms a supercomplex with SecYEG, called the holo-translocon (HTL).</text>
</comment>
<evidence type="ECO:0000256" key="11">
    <source>
        <dbReference type="ARBA" id="ARBA00023010"/>
    </source>
</evidence>
<keyword evidence="7" id="KW-1003">Cell membrane</keyword>
<evidence type="ECO:0000256" key="8">
    <source>
        <dbReference type="ARBA" id="ARBA00022692"/>
    </source>
</evidence>
<dbReference type="InterPro" id="IPR003849">
    <property type="entry name" value="Preprotein_translocase_YajC"/>
</dbReference>
<evidence type="ECO:0000256" key="12">
    <source>
        <dbReference type="ARBA" id="ARBA00023136"/>
    </source>
</evidence>
<dbReference type="PANTHER" id="PTHR33909">
    <property type="entry name" value="SEC TRANSLOCON ACCESSORY COMPLEX SUBUNIT YAJC"/>
    <property type="match status" value="1"/>
</dbReference>
<sequence>MNSPEVLLAAAPVASGPPAIMNLLLLVAMGLIFWFLVFRPQMKRQKAHQAKIAGLKKNDRVVTAGGLVGKIVKLDDQFVEIELAQNVRVKAVRQTIGDVLPANGNLPAND</sequence>
<accession>A0ABU2ZM76</accession>
<dbReference type="Pfam" id="PF02699">
    <property type="entry name" value="YajC"/>
    <property type="match status" value="1"/>
</dbReference>
<dbReference type="NCBIfam" id="TIGR00739">
    <property type="entry name" value="yajC"/>
    <property type="match status" value="1"/>
</dbReference>